<keyword evidence="2" id="KW-1185">Reference proteome</keyword>
<sequence>MNYFSAETVIQKSGRSNQFTLSYTGPEQLKDELIEFSKQNHLHIGYEKQVSIFSIVRKKLLRKGFSPFYEVRLHNNKIEDQYHYPHVISVQQLILDHVHVSLATSQEASILKGKILLELEELAGAVEGGALVLSKSS</sequence>
<dbReference type="PATRIC" id="fig|220754.4.peg.859"/>
<reference evidence="1 2" key="1">
    <citation type="submission" date="2015-01" db="EMBL/GenBank/DDBJ databases">
        <title>Jeotgalibacillus campisalis genome sequencing.</title>
        <authorList>
            <person name="Goh K.M."/>
            <person name="Chan K.-G."/>
            <person name="Yaakop A.S."/>
            <person name="Ee R."/>
            <person name="Gan H.M."/>
            <person name="Chan C.S."/>
        </authorList>
    </citation>
    <scope>NUCLEOTIDE SEQUENCE [LARGE SCALE GENOMIC DNA]</scope>
    <source>
        <strain evidence="1 2">SF-57</strain>
    </source>
</reference>
<proteinExistence type="predicted"/>
<evidence type="ECO:0000313" key="1">
    <source>
        <dbReference type="EMBL" id="KIL50958.1"/>
    </source>
</evidence>
<dbReference type="AlphaFoldDB" id="A0A0C2W4H5"/>
<dbReference type="EMBL" id="JXRR01000008">
    <property type="protein sequence ID" value="KIL50958.1"/>
    <property type="molecule type" value="Genomic_DNA"/>
</dbReference>
<accession>A0A0C2W4H5</accession>
<evidence type="ECO:0000313" key="2">
    <source>
        <dbReference type="Proteomes" id="UP000031972"/>
    </source>
</evidence>
<gene>
    <name evidence="1" type="ORF">KR50_08390</name>
</gene>
<protein>
    <submittedName>
        <fullName evidence="1">Uncharacterized protein</fullName>
    </submittedName>
</protein>
<name>A0A0C2W4H5_9BACL</name>
<organism evidence="1 2">
    <name type="scientific">Jeotgalibacillus campisalis</name>
    <dbReference type="NCBI Taxonomy" id="220754"/>
    <lineage>
        <taxon>Bacteria</taxon>
        <taxon>Bacillati</taxon>
        <taxon>Bacillota</taxon>
        <taxon>Bacilli</taxon>
        <taxon>Bacillales</taxon>
        <taxon>Caryophanaceae</taxon>
        <taxon>Jeotgalibacillus</taxon>
    </lineage>
</organism>
<dbReference type="RefSeq" id="WP_041055214.1">
    <property type="nucleotide sequence ID" value="NZ_JXRR01000008.1"/>
</dbReference>
<dbReference type="Proteomes" id="UP000031972">
    <property type="component" value="Unassembled WGS sequence"/>
</dbReference>
<comment type="caution">
    <text evidence="1">The sequence shown here is derived from an EMBL/GenBank/DDBJ whole genome shotgun (WGS) entry which is preliminary data.</text>
</comment>